<keyword evidence="2" id="KW-1185">Reference proteome</keyword>
<protein>
    <submittedName>
        <fullName evidence="1">Uncharacterized protein</fullName>
    </submittedName>
</protein>
<dbReference type="AlphaFoldDB" id="A0A8C9HVN9"/>
<dbReference type="Proteomes" id="UP000694416">
    <property type="component" value="Unplaced"/>
</dbReference>
<dbReference type="Ensembl" id="ENSPTET00000033957.1">
    <property type="protein sequence ID" value="ENSPTEP00000023790.1"/>
    <property type="gene ID" value="ENSPTEG00000024423.1"/>
</dbReference>
<organism evidence="1 2">
    <name type="scientific">Piliocolobus tephrosceles</name>
    <name type="common">Ugandan red Colobus</name>
    <dbReference type="NCBI Taxonomy" id="591936"/>
    <lineage>
        <taxon>Eukaryota</taxon>
        <taxon>Metazoa</taxon>
        <taxon>Chordata</taxon>
        <taxon>Craniata</taxon>
        <taxon>Vertebrata</taxon>
        <taxon>Euteleostomi</taxon>
        <taxon>Mammalia</taxon>
        <taxon>Eutheria</taxon>
        <taxon>Euarchontoglires</taxon>
        <taxon>Primates</taxon>
        <taxon>Haplorrhini</taxon>
        <taxon>Catarrhini</taxon>
        <taxon>Cercopithecidae</taxon>
        <taxon>Colobinae</taxon>
        <taxon>Piliocolobus</taxon>
    </lineage>
</organism>
<reference evidence="1" key="2">
    <citation type="submission" date="2025-09" db="UniProtKB">
        <authorList>
            <consortium name="Ensembl"/>
        </authorList>
    </citation>
    <scope>IDENTIFICATION</scope>
</reference>
<accession>A0A8C9HVN9</accession>
<reference evidence="1" key="1">
    <citation type="submission" date="2025-08" db="UniProtKB">
        <authorList>
            <consortium name="Ensembl"/>
        </authorList>
    </citation>
    <scope>IDENTIFICATION</scope>
</reference>
<name>A0A8C9HVN9_9PRIM</name>
<evidence type="ECO:0000313" key="2">
    <source>
        <dbReference type="Proteomes" id="UP000694416"/>
    </source>
</evidence>
<sequence>MKSIGLLQPTLREVHSCQPLVAFTMCWHLLCTSPPIQAVAKELFLGEIEKEAQQRSWRPAWPTW</sequence>
<proteinExistence type="predicted"/>
<evidence type="ECO:0000313" key="1">
    <source>
        <dbReference type="Ensembl" id="ENSPTEP00000023790.1"/>
    </source>
</evidence>